<dbReference type="EMBL" id="SMZO01000006">
    <property type="protein sequence ID" value="TDL90763.1"/>
    <property type="molecule type" value="Genomic_DNA"/>
</dbReference>
<proteinExistence type="predicted"/>
<evidence type="ECO:0000313" key="2">
    <source>
        <dbReference type="Proteomes" id="UP000294562"/>
    </source>
</evidence>
<keyword evidence="2" id="KW-1185">Reference proteome</keyword>
<dbReference type="RefSeq" id="WP_133341677.1">
    <property type="nucleotide sequence ID" value="NZ_SMZO01000006.1"/>
</dbReference>
<protein>
    <recommendedName>
        <fullName evidence="3">Zinc ribbon domain-containing protein</fullName>
    </recommendedName>
</protein>
<dbReference type="InterPro" id="IPR027417">
    <property type="entry name" value="P-loop_NTPase"/>
</dbReference>
<evidence type="ECO:0008006" key="3">
    <source>
        <dbReference type="Google" id="ProtNLM"/>
    </source>
</evidence>
<dbReference type="OrthoDB" id="7788065at2"/>
<sequence length="575" mass="63848">MSSLLFTDEANDELPFEENFIEQAEYIGRDKFLQLAAEHPREVSILKKLVGGGAKLLIGPRGCGKSTLMRKAYYAALGGEVTGVFPIYVNFKLALKLEPYYVNGPNASYWFKKWLVLKVLQSAVETIEISDELVTPSRLPSKKKLSQRIDALEANHSDDGLEEEYTVSFLVELVEEIISENDLSRSVVLIDDAAHSFSEKQQEDFFDFFRAIKTRLLSPKAAIYPGITSNSASFHVGHDAEQIDAWVRPNGSEYEEFMLSLATKRLEGTGSDFISDNEEDIRFLAYASFGVPRGFLGMLRAVYNSPESYLNSDGSLNKAKVLRLSRAGRDMSHAVFDSLTAKLPSYESYVENGSKLYQAILSELKAFNKGKVPSRQAIQFAIKTPLGADLEKVFGFLQYSGLIMPAGQILKGEKGSFKIFDVHIGDLAADNTIVGNRTKSIPLFLEVIRATRHNAWPRLSTNGLLETAKVKSDTFTLSLPLCHSCETPRDNPEAKFCSNCGAQLKPSSTYEALVQKDISVLPISATMLKRIKANSHIRKVRDILIDASRETLLGINYIGKVRATKIVALAEEHVS</sequence>
<comment type="caution">
    <text evidence="1">The sequence shown here is derived from an EMBL/GenBank/DDBJ whole genome shotgun (WGS) entry which is preliminary data.</text>
</comment>
<evidence type="ECO:0000313" key="1">
    <source>
        <dbReference type="EMBL" id="TDL90763.1"/>
    </source>
</evidence>
<dbReference type="SUPFAM" id="SSF52540">
    <property type="entry name" value="P-loop containing nucleoside triphosphate hydrolases"/>
    <property type="match status" value="1"/>
</dbReference>
<organism evidence="1 2">
    <name type="scientific">Meridianimarinicoccus aquatilis</name>
    <dbReference type="NCBI Taxonomy" id="2552766"/>
    <lineage>
        <taxon>Bacteria</taxon>
        <taxon>Pseudomonadati</taxon>
        <taxon>Pseudomonadota</taxon>
        <taxon>Alphaproteobacteria</taxon>
        <taxon>Rhodobacterales</taxon>
        <taxon>Paracoccaceae</taxon>
        <taxon>Meridianimarinicoccus</taxon>
    </lineage>
</organism>
<reference evidence="1 2" key="1">
    <citation type="submission" date="2019-03" db="EMBL/GenBank/DDBJ databases">
        <title>Rhodobacteraceae bacterium SM1902, a new member of the family Rhodobacteraceae isolated from Yantai.</title>
        <authorList>
            <person name="Sun Y."/>
        </authorList>
    </citation>
    <scope>NUCLEOTIDE SEQUENCE [LARGE SCALE GENOMIC DNA]</scope>
    <source>
        <strain evidence="1 2">SM1902</strain>
    </source>
</reference>
<gene>
    <name evidence="1" type="ORF">E2L05_04435</name>
</gene>
<dbReference type="Gene3D" id="3.40.50.300">
    <property type="entry name" value="P-loop containing nucleotide triphosphate hydrolases"/>
    <property type="match status" value="1"/>
</dbReference>
<dbReference type="Proteomes" id="UP000294562">
    <property type="component" value="Unassembled WGS sequence"/>
</dbReference>
<dbReference type="AlphaFoldDB" id="A0A4R6B5G8"/>
<name>A0A4R6B5G8_9RHOB</name>
<accession>A0A4R6B5G8</accession>